<dbReference type="Gene3D" id="3.40.50.720">
    <property type="entry name" value="NAD(P)-binding Rossmann-like Domain"/>
    <property type="match status" value="1"/>
</dbReference>
<dbReference type="SUPFAM" id="SSF51735">
    <property type="entry name" value="NAD(P)-binding Rossmann-fold domains"/>
    <property type="match status" value="1"/>
</dbReference>
<organism evidence="4 5">
    <name type="scientific">Fusarium zealandicum</name>
    <dbReference type="NCBI Taxonomy" id="1053134"/>
    <lineage>
        <taxon>Eukaryota</taxon>
        <taxon>Fungi</taxon>
        <taxon>Dikarya</taxon>
        <taxon>Ascomycota</taxon>
        <taxon>Pezizomycotina</taxon>
        <taxon>Sordariomycetes</taxon>
        <taxon>Hypocreomycetidae</taxon>
        <taxon>Hypocreales</taxon>
        <taxon>Nectriaceae</taxon>
        <taxon>Fusarium</taxon>
        <taxon>Fusarium staphyleae species complex</taxon>
    </lineage>
</organism>
<dbReference type="Pfam" id="PF05368">
    <property type="entry name" value="NmrA"/>
    <property type="match status" value="1"/>
</dbReference>
<dbReference type="Proteomes" id="UP000635477">
    <property type="component" value="Unassembled WGS sequence"/>
</dbReference>
<dbReference type="OrthoDB" id="300709at2759"/>
<keyword evidence="2" id="KW-0521">NADP</keyword>
<proteinExistence type="inferred from homology"/>
<dbReference type="InterPro" id="IPR036291">
    <property type="entry name" value="NAD(P)-bd_dom_sf"/>
</dbReference>
<dbReference type="InterPro" id="IPR051164">
    <property type="entry name" value="NmrA-like_oxidored"/>
</dbReference>
<dbReference type="EMBL" id="JABEYC010000202">
    <property type="protein sequence ID" value="KAF4980841.1"/>
    <property type="molecule type" value="Genomic_DNA"/>
</dbReference>
<evidence type="ECO:0000313" key="5">
    <source>
        <dbReference type="Proteomes" id="UP000635477"/>
    </source>
</evidence>
<accession>A0A8H4UPS9</accession>
<dbReference type="PANTHER" id="PTHR42748:SF31">
    <property type="entry name" value="NMRA-LIKE DOMAIN-CONTAINING PROTEIN-RELATED"/>
    <property type="match status" value="1"/>
</dbReference>
<dbReference type="Gene3D" id="3.90.25.10">
    <property type="entry name" value="UDP-galactose 4-epimerase, domain 1"/>
    <property type="match status" value="1"/>
</dbReference>
<evidence type="ECO:0000259" key="3">
    <source>
        <dbReference type="Pfam" id="PF05368"/>
    </source>
</evidence>
<comment type="caution">
    <text evidence="4">The sequence shown here is derived from an EMBL/GenBank/DDBJ whole genome shotgun (WGS) entry which is preliminary data.</text>
</comment>
<feature type="domain" description="NmrA-like" evidence="3">
    <location>
        <begin position="2"/>
        <end position="276"/>
    </location>
</feature>
<protein>
    <recommendedName>
        <fullName evidence="3">NmrA-like domain-containing protein</fullName>
    </recommendedName>
</protein>
<dbReference type="CDD" id="cd05251">
    <property type="entry name" value="NmrA_like_SDR_a"/>
    <property type="match status" value="1"/>
</dbReference>
<evidence type="ECO:0000313" key="4">
    <source>
        <dbReference type="EMBL" id="KAF4980841.1"/>
    </source>
</evidence>
<dbReference type="AlphaFoldDB" id="A0A8H4UPS9"/>
<name>A0A8H4UPS9_9HYPO</name>
<sequence length="288" mass="31724">MAKLLTVFGTTGQQGGSLIRYIIDTPTLRHAFMLRGITRDASKPAAISLKNHGIEIVEADMNIRSSLDKAVAGSHVVFSMTNYWETGLAEIEVAQGKAIADAAVAAGVGQIIWSSLPDVSQLSKDNSPAVEHFETKAQVEEYMRMLDIKTVFLVPGWFMQNQLAILKPEKTEERTYVFSMPWSADSELPLIDIRDTGKFIAPALLGPDSYHGKTLTCTTAFYTLAEIVDTWTRVTGTIVKLKVPETREDYVVVPAEMKHEDVDATSHINKFGYFGLNAKDHLACNIGT</sequence>
<comment type="similarity">
    <text evidence="1">Belongs to the NmrA-type oxidoreductase family.</text>
</comment>
<reference evidence="4" key="2">
    <citation type="submission" date="2020-05" db="EMBL/GenBank/DDBJ databases">
        <authorList>
            <person name="Kim H.-S."/>
            <person name="Proctor R.H."/>
            <person name="Brown D.W."/>
        </authorList>
    </citation>
    <scope>NUCLEOTIDE SEQUENCE</scope>
    <source>
        <strain evidence="4">NRRL 22465</strain>
    </source>
</reference>
<evidence type="ECO:0000256" key="1">
    <source>
        <dbReference type="ARBA" id="ARBA00006328"/>
    </source>
</evidence>
<dbReference type="PANTHER" id="PTHR42748">
    <property type="entry name" value="NITROGEN METABOLITE REPRESSION PROTEIN NMRA FAMILY MEMBER"/>
    <property type="match status" value="1"/>
</dbReference>
<dbReference type="InterPro" id="IPR008030">
    <property type="entry name" value="NmrA-like"/>
</dbReference>
<gene>
    <name evidence="4" type="ORF">FZEAL_3239</name>
</gene>
<dbReference type="GO" id="GO:0005634">
    <property type="term" value="C:nucleus"/>
    <property type="evidence" value="ECO:0007669"/>
    <property type="project" value="TreeGrafter"/>
</dbReference>
<reference evidence="4" key="1">
    <citation type="journal article" date="2020" name="BMC Genomics">
        <title>Correction to: Identification and distribution of gene clusters required for synthesis of sphingolipid metabolism inhibitors in diverse species of the filamentous fungus Fusarium.</title>
        <authorList>
            <person name="Kim H.S."/>
            <person name="Lohmar J.M."/>
            <person name="Busman M."/>
            <person name="Brown D.W."/>
            <person name="Naumann T.A."/>
            <person name="Divon H.H."/>
            <person name="Lysoe E."/>
            <person name="Uhlig S."/>
            <person name="Proctor R.H."/>
        </authorList>
    </citation>
    <scope>NUCLEOTIDE SEQUENCE</scope>
    <source>
        <strain evidence="4">NRRL 22465</strain>
    </source>
</reference>
<evidence type="ECO:0000256" key="2">
    <source>
        <dbReference type="ARBA" id="ARBA00022857"/>
    </source>
</evidence>
<keyword evidence="5" id="KW-1185">Reference proteome</keyword>